<dbReference type="Pfam" id="PF21602">
    <property type="entry name" value="GldM_3rd"/>
    <property type="match status" value="1"/>
</dbReference>
<gene>
    <name evidence="6" type="primary">gldM</name>
    <name evidence="6" type="ORF">FCN74_08380</name>
</gene>
<keyword evidence="1" id="KW-0812">Transmembrane</keyword>
<comment type="caution">
    <text evidence="6">The sequence shown here is derived from an EMBL/GenBank/DDBJ whole genome shotgun (WGS) entry which is preliminary data.</text>
</comment>
<feature type="transmembrane region" description="Helical" evidence="1">
    <location>
        <begin position="12"/>
        <end position="29"/>
    </location>
</feature>
<dbReference type="OrthoDB" id="1490890at2"/>
<name>A0A4U5TQ70_9FLAO</name>
<evidence type="ECO:0000259" key="5">
    <source>
        <dbReference type="Pfam" id="PF21602"/>
    </source>
</evidence>
<dbReference type="InterPro" id="IPR022720">
    <property type="entry name" value="Motility-assoc_prot_GldM_N"/>
</dbReference>
<evidence type="ECO:0000259" key="3">
    <source>
        <dbReference type="Pfam" id="PF12081"/>
    </source>
</evidence>
<dbReference type="InterPro" id="IPR019859">
    <property type="entry name" value="Motility-assoc_prot_GldM"/>
</dbReference>
<dbReference type="Pfam" id="PF12081">
    <property type="entry name" value="GldM_1st"/>
    <property type="match status" value="1"/>
</dbReference>
<keyword evidence="1" id="KW-0472">Membrane</keyword>
<proteinExistence type="predicted"/>
<dbReference type="InterPro" id="IPR022719">
    <property type="entry name" value="Motility-assoc_prot_GldM_C"/>
</dbReference>
<feature type="domain" description="Gliding motility-associated protein GldM second immunoglobulin-like" evidence="5">
    <location>
        <begin position="334"/>
        <end position="413"/>
    </location>
</feature>
<evidence type="ECO:0000256" key="1">
    <source>
        <dbReference type="SAM" id="Phobius"/>
    </source>
</evidence>
<dbReference type="InterPro" id="IPR048405">
    <property type="entry name" value="GldM_Ig-like-1"/>
</dbReference>
<feature type="domain" description="Gliding motility-associated protein GldM C-terminal" evidence="2">
    <location>
        <begin position="416"/>
        <end position="521"/>
    </location>
</feature>
<evidence type="ECO:0000313" key="7">
    <source>
        <dbReference type="Proteomes" id="UP000306552"/>
    </source>
</evidence>
<dbReference type="Proteomes" id="UP000306552">
    <property type="component" value="Unassembled WGS sequence"/>
</dbReference>
<accession>A0A4U5TQ70</accession>
<dbReference type="AlphaFoldDB" id="A0A4U5TQ70"/>
<organism evidence="6 7">
    <name type="scientific">Mesohalobacter halotolerans</name>
    <dbReference type="NCBI Taxonomy" id="1883405"/>
    <lineage>
        <taxon>Bacteria</taxon>
        <taxon>Pseudomonadati</taxon>
        <taxon>Bacteroidota</taxon>
        <taxon>Flavobacteriia</taxon>
        <taxon>Flavobacteriales</taxon>
        <taxon>Flavobacteriaceae</taxon>
        <taxon>Mesohalobacter</taxon>
    </lineage>
</organism>
<dbReference type="NCBIfam" id="TIGR03517">
    <property type="entry name" value="GldM_gliding"/>
    <property type="match status" value="1"/>
</dbReference>
<reference evidence="6 7" key="1">
    <citation type="submission" date="2019-04" db="EMBL/GenBank/DDBJ databases">
        <title>Psychroflexus halotolerans sp. nov., isolated from a marine solar saltern.</title>
        <authorList>
            <person name="Feng X."/>
        </authorList>
    </citation>
    <scope>NUCLEOTIDE SEQUENCE [LARGE SCALE GENOMIC DNA]</scope>
    <source>
        <strain evidence="6 7">WDS2C27</strain>
    </source>
</reference>
<feature type="domain" description="Gliding motility-associated protein GldM first immunoglobulin-like" evidence="4">
    <location>
        <begin position="226"/>
        <end position="329"/>
    </location>
</feature>
<keyword evidence="1" id="KW-1133">Transmembrane helix</keyword>
<sequence>MAGGKLSPRQKMINLMYLVFIAMLALNMSKEVLTGFGIVNETVTATNETFEEKNKIALEGLKKKAIESPEQFDSIAKVAAQVSSISNDYYAYLDGLNGEFKGSVEDPKDYESMDKDSYVNEKFMISGKLTKAGQKFMQKMEDYRNQMNQLIGSSYPKVISNVKETFKESDVVITDNDGKKMDYISYHYIGYPLISTITKLSTLQNNIKINENEVLSQMFSGQLVEIASMDNYSTLLETERSAVYPGNKFDGKIVLGRTDSTTVPSEVDLKIDGRQLEKGKDFDIVGGKVKLNITAGNPGEHTVEGKLVFAQEDAEDIEVPVEQTFQVIPKPNQAIVSADKMNVVYRGIDNPITVSMPGVPENNISASAPGHTFRKKSGTTYILKPGAGKELGVKVNGTIEGETFSNTTKFRIKSLPRPTPTIRGQVAQGGAIKLPRKAVEISPVGAIFEDFDFDISPVVKRFTMSVPGQASVVVNGDRLNAQAKKTLALAKTGDIIQFFDIRADVPGAQVNVKSMPALLVQITN</sequence>
<protein>
    <submittedName>
        <fullName evidence="6">Gliding motility protein GldM</fullName>
    </submittedName>
</protein>
<evidence type="ECO:0000313" key="6">
    <source>
        <dbReference type="EMBL" id="TKS56032.1"/>
    </source>
</evidence>
<dbReference type="Pfam" id="PF12080">
    <property type="entry name" value="GldM_4th"/>
    <property type="match status" value="1"/>
</dbReference>
<dbReference type="EMBL" id="SWMU01000003">
    <property type="protein sequence ID" value="TKS56032.1"/>
    <property type="molecule type" value="Genomic_DNA"/>
</dbReference>
<dbReference type="RefSeq" id="WP_138932146.1">
    <property type="nucleotide sequence ID" value="NZ_SWMU01000003.1"/>
</dbReference>
<keyword evidence="7" id="KW-1185">Reference proteome</keyword>
<evidence type="ECO:0000259" key="4">
    <source>
        <dbReference type="Pfam" id="PF21601"/>
    </source>
</evidence>
<evidence type="ECO:0000259" key="2">
    <source>
        <dbReference type="Pfam" id="PF12080"/>
    </source>
</evidence>
<dbReference type="Pfam" id="PF21601">
    <property type="entry name" value="GldM_2nd"/>
    <property type="match status" value="1"/>
</dbReference>
<feature type="domain" description="Gliding motility-associated protein GldM N-terminal" evidence="3">
    <location>
        <begin position="31"/>
        <end position="220"/>
    </location>
</feature>
<dbReference type="InterPro" id="IPR048406">
    <property type="entry name" value="GldM_Ig-like-2"/>
</dbReference>